<dbReference type="EMBL" id="JAMXIB010000016">
    <property type="protein sequence ID" value="MCO5725946.1"/>
    <property type="molecule type" value="Genomic_DNA"/>
</dbReference>
<reference evidence="2 3" key="1">
    <citation type="submission" date="2022-06" db="EMBL/GenBank/DDBJ databases">
        <authorList>
            <person name="Xuan X."/>
        </authorList>
    </citation>
    <scope>NUCLEOTIDE SEQUENCE [LARGE SCALE GENOMIC DNA]</scope>
    <source>
        <strain evidence="2 3">2V75</strain>
    </source>
</reference>
<organism evidence="2 3">
    <name type="scientific">Robiginitalea marina</name>
    <dbReference type="NCBI Taxonomy" id="2954105"/>
    <lineage>
        <taxon>Bacteria</taxon>
        <taxon>Pseudomonadati</taxon>
        <taxon>Bacteroidota</taxon>
        <taxon>Flavobacteriia</taxon>
        <taxon>Flavobacteriales</taxon>
        <taxon>Flavobacteriaceae</taxon>
        <taxon>Robiginitalea</taxon>
    </lineage>
</organism>
<gene>
    <name evidence="2" type="ORF">NG653_13865</name>
</gene>
<protein>
    <recommendedName>
        <fullName evidence="4">Energy transducer TonB</fullName>
    </recommendedName>
</protein>
<evidence type="ECO:0000313" key="3">
    <source>
        <dbReference type="Proteomes" id="UP001206312"/>
    </source>
</evidence>
<evidence type="ECO:0008006" key="4">
    <source>
        <dbReference type="Google" id="ProtNLM"/>
    </source>
</evidence>
<dbReference type="RefSeq" id="WP_252742318.1">
    <property type="nucleotide sequence ID" value="NZ_JAMXIB010000016.1"/>
</dbReference>
<comment type="caution">
    <text evidence="2">The sequence shown here is derived from an EMBL/GenBank/DDBJ whole genome shotgun (WGS) entry which is preliminary data.</text>
</comment>
<evidence type="ECO:0000313" key="2">
    <source>
        <dbReference type="EMBL" id="MCO5725946.1"/>
    </source>
</evidence>
<keyword evidence="3" id="KW-1185">Reference proteome</keyword>
<accession>A0ABT1B112</accession>
<sequence length="84" mass="9202">MGLLCNNIGGFHNIGGVGKAGRPYFEGAIQQQPPVDYKRKSLVYLLAFLFASAVYYLSEPQAEEPRPQTASHSLQPYAEAGQPF</sequence>
<dbReference type="Proteomes" id="UP001206312">
    <property type="component" value="Unassembled WGS sequence"/>
</dbReference>
<evidence type="ECO:0000256" key="1">
    <source>
        <dbReference type="SAM" id="MobiDB-lite"/>
    </source>
</evidence>
<proteinExistence type="predicted"/>
<name>A0ABT1B112_9FLAO</name>
<feature type="region of interest" description="Disordered" evidence="1">
    <location>
        <begin position="62"/>
        <end position="84"/>
    </location>
</feature>